<dbReference type="AlphaFoldDB" id="A0A3R7SWT3"/>
<dbReference type="Proteomes" id="UP000283509">
    <property type="component" value="Unassembled WGS sequence"/>
</dbReference>
<comment type="caution">
    <text evidence="2">The sequence shown here is derived from an EMBL/GenBank/DDBJ whole genome shotgun (WGS) entry which is preliminary data.</text>
</comment>
<evidence type="ECO:0000256" key="1">
    <source>
        <dbReference type="SAM" id="MobiDB-lite"/>
    </source>
</evidence>
<feature type="compositionally biased region" description="Polar residues" evidence="1">
    <location>
        <begin position="170"/>
        <end position="179"/>
    </location>
</feature>
<proteinExistence type="predicted"/>
<evidence type="ECO:0000313" key="3">
    <source>
        <dbReference type="Proteomes" id="UP000283509"/>
    </source>
</evidence>
<gene>
    <name evidence="2" type="ORF">C7M84_002262</name>
</gene>
<reference evidence="2 3" key="2">
    <citation type="submission" date="2019-01" db="EMBL/GenBank/DDBJ databases">
        <title>The decoding of complex shrimp genome reveals the adaptation for benthos swimmer, frequently molting mechanism and breeding impact on genome.</title>
        <authorList>
            <person name="Sun Y."/>
            <person name="Gao Y."/>
            <person name="Yu Y."/>
        </authorList>
    </citation>
    <scope>NUCLEOTIDE SEQUENCE [LARGE SCALE GENOMIC DNA]</scope>
    <source>
        <tissue evidence="2">Muscle</tissue>
    </source>
</reference>
<evidence type="ECO:0000313" key="2">
    <source>
        <dbReference type="EMBL" id="ROT79019.1"/>
    </source>
</evidence>
<protein>
    <submittedName>
        <fullName evidence="2">Uncharacterized protein</fullName>
    </submittedName>
</protein>
<name>A0A3R7SWT3_PENVA</name>
<keyword evidence="3" id="KW-1185">Reference proteome</keyword>
<feature type="region of interest" description="Disordered" evidence="1">
    <location>
        <begin position="99"/>
        <end position="121"/>
    </location>
</feature>
<sequence>MALRPTGRHIRHLCLSLLYKPPSPLPARATEGLGFSEYQPYNLKLCQRRASRQRTVKYEFIPCRQNLDKRSTLPPRGARQRALSLSHVASHWPLLCARRPQPPQSYAQSKRLAPEDDLPDVPTKARFPSLRLVISLACKHRRKSGSRVPPPPPVREPQAKRPSPRPRLSDSASRLTVTSGMQVRSRLHDDLHHDAVLRCLGPWTCTDKRRFDIAALRSDNEDSVTLSDRCKHAASVCGAVCIVASAGLRNSSPYLAAHRASLPKEGPRARRNARRAPFIGSLPKPIKRPVKTTADSKHKIMIINPSHKPITGALYILPHFPPLPSLPRALSSSLPYFYFCLNPFLPLYFFFSPPLFFPHPSTLSPILPPLSLFLPPFSLSFLPFLPASPRTSVFKFTILRKNATLTDKLASGTLPPPPFGGGGFWPTCRGPSKKKKPPPPPYTPPRFVPAARVCRMVERVVEVVGRASGGIWSYCHIQATLMDFSIARPKLGSR</sequence>
<organism evidence="2 3">
    <name type="scientific">Penaeus vannamei</name>
    <name type="common">Whiteleg shrimp</name>
    <name type="synonym">Litopenaeus vannamei</name>
    <dbReference type="NCBI Taxonomy" id="6689"/>
    <lineage>
        <taxon>Eukaryota</taxon>
        <taxon>Metazoa</taxon>
        <taxon>Ecdysozoa</taxon>
        <taxon>Arthropoda</taxon>
        <taxon>Crustacea</taxon>
        <taxon>Multicrustacea</taxon>
        <taxon>Malacostraca</taxon>
        <taxon>Eumalacostraca</taxon>
        <taxon>Eucarida</taxon>
        <taxon>Decapoda</taxon>
        <taxon>Dendrobranchiata</taxon>
        <taxon>Penaeoidea</taxon>
        <taxon>Penaeidae</taxon>
        <taxon>Penaeus</taxon>
    </lineage>
</organism>
<dbReference type="EMBL" id="QCYY01001302">
    <property type="protein sequence ID" value="ROT79019.1"/>
    <property type="molecule type" value="Genomic_DNA"/>
</dbReference>
<feature type="region of interest" description="Disordered" evidence="1">
    <location>
        <begin position="141"/>
        <end position="179"/>
    </location>
</feature>
<accession>A0A3R7SWT3</accession>
<reference evidence="2 3" key="1">
    <citation type="submission" date="2018-04" db="EMBL/GenBank/DDBJ databases">
        <authorList>
            <person name="Zhang X."/>
            <person name="Yuan J."/>
            <person name="Li F."/>
            <person name="Xiang J."/>
        </authorList>
    </citation>
    <scope>NUCLEOTIDE SEQUENCE [LARGE SCALE GENOMIC DNA]</scope>
    <source>
        <tissue evidence="2">Muscle</tissue>
    </source>
</reference>